<dbReference type="EMBL" id="JBHUOP010000001">
    <property type="protein sequence ID" value="MFD2839088.1"/>
    <property type="molecule type" value="Genomic_DNA"/>
</dbReference>
<gene>
    <name evidence="1" type="ORF">ACFSYH_00675</name>
</gene>
<dbReference type="InterPro" id="IPR008930">
    <property type="entry name" value="Terpenoid_cyclase/PrenylTrfase"/>
</dbReference>
<dbReference type="RefSeq" id="WP_377464496.1">
    <property type="nucleotide sequence ID" value="NZ_JBHUOP010000001.1"/>
</dbReference>
<evidence type="ECO:0000313" key="1">
    <source>
        <dbReference type="EMBL" id="MFD2839088.1"/>
    </source>
</evidence>
<protein>
    <submittedName>
        <fullName evidence="1">Squalene cyclase</fullName>
    </submittedName>
</protein>
<organism evidence="1 2">
    <name type="scientific">Populibacterium corticicola</name>
    <dbReference type="NCBI Taxonomy" id="1812826"/>
    <lineage>
        <taxon>Bacteria</taxon>
        <taxon>Bacillati</taxon>
        <taxon>Actinomycetota</taxon>
        <taxon>Actinomycetes</taxon>
        <taxon>Micrococcales</taxon>
        <taxon>Jonesiaceae</taxon>
        <taxon>Populibacterium</taxon>
    </lineage>
</organism>
<proteinExistence type="predicted"/>
<dbReference type="SUPFAM" id="SSF48239">
    <property type="entry name" value="Terpenoid cyclases/Protein prenyltransferases"/>
    <property type="match status" value="1"/>
</dbReference>
<evidence type="ECO:0000313" key="2">
    <source>
        <dbReference type="Proteomes" id="UP001597391"/>
    </source>
</evidence>
<name>A0ABW5XB24_9MICO</name>
<keyword evidence="2" id="KW-1185">Reference proteome</keyword>
<accession>A0ABW5XB24</accession>
<reference evidence="2" key="1">
    <citation type="journal article" date="2019" name="Int. J. Syst. Evol. Microbiol.">
        <title>The Global Catalogue of Microorganisms (GCM) 10K type strain sequencing project: providing services to taxonomists for standard genome sequencing and annotation.</title>
        <authorList>
            <consortium name="The Broad Institute Genomics Platform"/>
            <consortium name="The Broad Institute Genome Sequencing Center for Infectious Disease"/>
            <person name="Wu L."/>
            <person name="Ma J."/>
        </authorList>
    </citation>
    <scope>NUCLEOTIDE SEQUENCE [LARGE SCALE GENOMIC DNA]</scope>
    <source>
        <strain evidence="2">KCTC 33576</strain>
    </source>
</reference>
<comment type="caution">
    <text evidence="1">The sequence shown here is derived from an EMBL/GenBank/DDBJ whole genome shotgun (WGS) entry which is preliminary data.</text>
</comment>
<dbReference type="Proteomes" id="UP001597391">
    <property type="component" value="Unassembled WGS sequence"/>
</dbReference>
<sequence>MKPELRDWLLDSDPALRWQVERDLLNAPETTWQATRARVAHEGFGAQLLSHQDLDGQWAGGAYFPKNFFGSPEANEPGQPWNATTWSLKDLREFGLDAAVLTNTAQRLDQNSRWEYDNLPYWGGEVDVCINSFTLATGAWLGADVSQLAAWFPAHQLADGGWNCEAEEGNSVRSSFHSTLNALRGMLAYEQIVCGSVDRGVIVDESATSQRQAAVPALRSARRLAGEYLLKRKLMYRLTAGGTVGDEMGELDAVPSQKVLVGDFVTHFAYPNRHVYSALAALDYFREADQVDGAEGFGRDERMSEAVELVRDKRQVDGTWLQEFRLPGRTWFDLDVPEGEPSKWLTLIGTRVLAWWDRED</sequence>